<dbReference type="GO" id="GO:0046872">
    <property type="term" value="F:metal ion binding"/>
    <property type="evidence" value="ECO:0007669"/>
    <property type="project" value="UniProtKB-KW"/>
</dbReference>
<dbReference type="PANTHER" id="PTHR22812">
    <property type="entry name" value="CHROMOBOX PROTEIN"/>
    <property type="match status" value="1"/>
</dbReference>
<accession>A0A8H7S4G8</accession>
<dbReference type="SMART" id="SM00298">
    <property type="entry name" value="CHROMO"/>
    <property type="match status" value="1"/>
</dbReference>
<dbReference type="Gene3D" id="2.40.50.40">
    <property type="match status" value="1"/>
</dbReference>
<name>A0A8H7S4G8_9FUNG</name>
<comment type="subcellular location">
    <subcellularLocation>
        <location evidence="2">Nucleus</location>
    </subcellularLocation>
</comment>
<keyword evidence="5" id="KW-0812">Transmembrane</keyword>
<keyword evidence="5" id="KW-0472">Membrane</keyword>
<dbReference type="AlphaFoldDB" id="A0A8H7S4G8"/>
<dbReference type="PROSITE" id="PS50013">
    <property type="entry name" value="CHROMO_2"/>
    <property type="match status" value="1"/>
</dbReference>
<dbReference type="GO" id="GO:0005634">
    <property type="term" value="C:nucleus"/>
    <property type="evidence" value="ECO:0007669"/>
    <property type="project" value="UniProtKB-SubCell"/>
</dbReference>
<dbReference type="InterPro" id="IPR051219">
    <property type="entry name" value="Heterochromatin_chromo-domain"/>
</dbReference>
<evidence type="ECO:0000256" key="3">
    <source>
        <dbReference type="ARBA" id="ARBA00022723"/>
    </source>
</evidence>
<evidence type="ECO:0000259" key="6">
    <source>
        <dbReference type="PROSITE" id="PS50013"/>
    </source>
</evidence>
<dbReference type="Proteomes" id="UP000646827">
    <property type="component" value="Unassembled WGS sequence"/>
</dbReference>
<evidence type="ECO:0000256" key="5">
    <source>
        <dbReference type="SAM" id="Phobius"/>
    </source>
</evidence>
<proteinExistence type="predicted"/>
<evidence type="ECO:0000313" key="8">
    <source>
        <dbReference type="Proteomes" id="UP000646827"/>
    </source>
</evidence>
<protein>
    <recommendedName>
        <fullName evidence="6">Chromo domain-containing protein</fullName>
    </recommendedName>
</protein>
<dbReference type="Pfam" id="PF13359">
    <property type="entry name" value="DDE_Tnp_4"/>
    <property type="match status" value="1"/>
</dbReference>
<keyword evidence="4" id="KW-0539">Nucleus</keyword>
<feature type="domain" description="Chromo" evidence="6">
    <location>
        <begin position="392"/>
        <end position="446"/>
    </location>
</feature>
<dbReference type="SUPFAM" id="SSF54160">
    <property type="entry name" value="Chromo domain-like"/>
    <property type="match status" value="1"/>
</dbReference>
<dbReference type="InterPro" id="IPR016197">
    <property type="entry name" value="Chromo-like_dom_sf"/>
</dbReference>
<evidence type="ECO:0000256" key="4">
    <source>
        <dbReference type="ARBA" id="ARBA00023242"/>
    </source>
</evidence>
<dbReference type="InterPro" id="IPR000953">
    <property type="entry name" value="Chromo/chromo_shadow_dom"/>
</dbReference>
<dbReference type="InterPro" id="IPR027806">
    <property type="entry name" value="HARBI1_dom"/>
</dbReference>
<comment type="caution">
    <text evidence="7">The sequence shown here is derived from an EMBL/GenBank/DDBJ whole genome shotgun (WGS) entry which is preliminary data.</text>
</comment>
<dbReference type="InterPro" id="IPR023780">
    <property type="entry name" value="Chromo_domain"/>
</dbReference>
<evidence type="ECO:0000256" key="2">
    <source>
        <dbReference type="ARBA" id="ARBA00004123"/>
    </source>
</evidence>
<gene>
    <name evidence="7" type="ORF">INT45_000206</name>
</gene>
<keyword evidence="3" id="KW-0479">Metal-binding</keyword>
<sequence>MDIDNFQQDLKKELENEVNKLIINKWTFLNQPWPEMINRFNHRTKIKDFKNNSIKYIKEELLRILGYIPVFYFLTYIYGANEYPGPYREIEKGLLILYHIVCGENGTDMEKFIPYSFENVTLFIDGHDSKIKYYKPNEKSKDMYSYKLKGKGIRTQVVVDMNQMILFVSKSQKCAIGNDGTMFLDMNLYKKMHIADCLATDGGYTQFFSTFRDNALEAGYELKYHNFQFPIRKEKENNLTIAEKNFNKKFGSFRSEIENHFSVLGSKFKRFTNNRSSLQISDIKIYNLQFKLACILKNMELFIQKNEIEEQPHHRLWYSDDFEFPSKKNKANIVFTNEREVDVNYNEMLNLQNNILNLDISENRQDIIDSDDEMDDNTKKRKLNENKSKNNYEVEKILDHKVDDNNNFEFYVKWYGYSHLENSWVNQDNFNTRDIIDKYLKHNNIQ</sequence>
<dbReference type="Pfam" id="PF00385">
    <property type="entry name" value="Chromo"/>
    <property type="match status" value="1"/>
</dbReference>
<dbReference type="OrthoDB" id="2393881at2759"/>
<comment type="cofactor">
    <cofactor evidence="1">
        <name>a divalent metal cation</name>
        <dbReference type="ChEBI" id="CHEBI:60240"/>
    </cofactor>
</comment>
<evidence type="ECO:0000256" key="1">
    <source>
        <dbReference type="ARBA" id="ARBA00001968"/>
    </source>
</evidence>
<organism evidence="7 8">
    <name type="scientific">Circinella minor</name>
    <dbReference type="NCBI Taxonomy" id="1195481"/>
    <lineage>
        <taxon>Eukaryota</taxon>
        <taxon>Fungi</taxon>
        <taxon>Fungi incertae sedis</taxon>
        <taxon>Mucoromycota</taxon>
        <taxon>Mucoromycotina</taxon>
        <taxon>Mucoromycetes</taxon>
        <taxon>Mucorales</taxon>
        <taxon>Lichtheimiaceae</taxon>
        <taxon>Circinella</taxon>
    </lineage>
</organism>
<keyword evidence="5" id="KW-1133">Transmembrane helix</keyword>
<evidence type="ECO:0000313" key="7">
    <source>
        <dbReference type="EMBL" id="KAG2221293.1"/>
    </source>
</evidence>
<feature type="transmembrane region" description="Helical" evidence="5">
    <location>
        <begin position="61"/>
        <end position="79"/>
    </location>
</feature>
<keyword evidence="8" id="KW-1185">Reference proteome</keyword>
<reference evidence="7 8" key="1">
    <citation type="submission" date="2020-12" db="EMBL/GenBank/DDBJ databases">
        <title>Metabolic potential, ecology and presence of endohyphal bacteria is reflected in genomic diversity of Mucoromycotina.</title>
        <authorList>
            <person name="Muszewska A."/>
            <person name="Okrasinska A."/>
            <person name="Steczkiewicz K."/>
            <person name="Drgas O."/>
            <person name="Orlowska M."/>
            <person name="Perlinska-Lenart U."/>
            <person name="Aleksandrzak-Piekarczyk T."/>
            <person name="Szatraj K."/>
            <person name="Zielenkiewicz U."/>
            <person name="Pilsyk S."/>
            <person name="Malc E."/>
            <person name="Mieczkowski P."/>
            <person name="Kruszewska J.S."/>
            <person name="Biernat P."/>
            <person name="Pawlowska J."/>
        </authorList>
    </citation>
    <scope>NUCLEOTIDE SEQUENCE [LARGE SCALE GENOMIC DNA]</scope>
    <source>
        <strain evidence="7 8">CBS 142.35</strain>
    </source>
</reference>
<dbReference type="EMBL" id="JAEPRB010000113">
    <property type="protein sequence ID" value="KAG2221293.1"/>
    <property type="molecule type" value="Genomic_DNA"/>
</dbReference>